<evidence type="ECO:0000256" key="1">
    <source>
        <dbReference type="SAM" id="MobiDB-lite"/>
    </source>
</evidence>
<dbReference type="EMBL" id="JABEYC010000825">
    <property type="protein sequence ID" value="KAF4973933.1"/>
    <property type="molecule type" value="Genomic_DNA"/>
</dbReference>
<feature type="region of interest" description="Disordered" evidence="1">
    <location>
        <begin position="129"/>
        <end position="162"/>
    </location>
</feature>
<accession>A0A8H4UCK0</accession>
<comment type="caution">
    <text evidence="2">The sequence shown here is derived from an EMBL/GenBank/DDBJ whole genome shotgun (WGS) entry which is preliminary data.</text>
</comment>
<protein>
    <submittedName>
        <fullName evidence="2">Uncharacterized protein</fullName>
    </submittedName>
</protein>
<reference evidence="2" key="2">
    <citation type="submission" date="2020-05" db="EMBL/GenBank/DDBJ databases">
        <authorList>
            <person name="Kim H.-S."/>
            <person name="Proctor R.H."/>
            <person name="Brown D.W."/>
        </authorList>
    </citation>
    <scope>NUCLEOTIDE SEQUENCE</scope>
    <source>
        <strain evidence="2">NRRL 22465</strain>
    </source>
</reference>
<sequence>MTSHKTTIGDEVLAPGLPVGTGNGGSHRVPMANSAETDQGLAEARTSQQSPICLLDACQSLPFAILMFPLRSLRRPRLHPGLAVTPRTLSSGLLGRLASLHQLIFTLTAPITHPRALKLAYLSILPRRPRRETTSPNPPTLGAILGTRLHPGPQAPARGTKV</sequence>
<reference evidence="2" key="1">
    <citation type="journal article" date="2020" name="BMC Genomics">
        <title>Correction to: Identification and distribution of gene clusters required for synthesis of sphingolipid metabolism inhibitors in diverse species of the filamentous fungus Fusarium.</title>
        <authorList>
            <person name="Kim H.S."/>
            <person name="Lohmar J.M."/>
            <person name="Busman M."/>
            <person name="Brown D.W."/>
            <person name="Naumann T.A."/>
            <person name="Divon H.H."/>
            <person name="Lysoe E."/>
            <person name="Uhlig S."/>
            <person name="Proctor R.H."/>
        </authorList>
    </citation>
    <scope>NUCLEOTIDE SEQUENCE</scope>
    <source>
        <strain evidence="2">NRRL 22465</strain>
    </source>
</reference>
<keyword evidence="3" id="KW-1185">Reference proteome</keyword>
<proteinExistence type="predicted"/>
<dbReference type="Proteomes" id="UP000635477">
    <property type="component" value="Unassembled WGS sequence"/>
</dbReference>
<name>A0A8H4UCK0_9HYPO</name>
<organism evidence="2 3">
    <name type="scientific">Fusarium zealandicum</name>
    <dbReference type="NCBI Taxonomy" id="1053134"/>
    <lineage>
        <taxon>Eukaryota</taxon>
        <taxon>Fungi</taxon>
        <taxon>Dikarya</taxon>
        <taxon>Ascomycota</taxon>
        <taxon>Pezizomycotina</taxon>
        <taxon>Sordariomycetes</taxon>
        <taxon>Hypocreomycetidae</taxon>
        <taxon>Hypocreales</taxon>
        <taxon>Nectriaceae</taxon>
        <taxon>Fusarium</taxon>
        <taxon>Fusarium staphyleae species complex</taxon>
    </lineage>
</organism>
<evidence type="ECO:0000313" key="2">
    <source>
        <dbReference type="EMBL" id="KAF4973933.1"/>
    </source>
</evidence>
<dbReference type="AlphaFoldDB" id="A0A8H4UCK0"/>
<evidence type="ECO:0000313" key="3">
    <source>
        <dbReference type="Proteomes" id="UP000635477"/>
    </source>
</evidence>
<gene>
    <name evidence="2" type="ORF">FZEAL_9119</name>
</gene>
<feature type="region of interest" description="Disordered" evidence="1">
    <location>
        <begin position="1"/>
        <end position="43"/>
    </location>
</feature>